<reference evidence="3" key="1">
    <citation type="journal article" date="2019" name="Int. J. Syst. Evol. Microbiol.">
        <title>The Global Catalogue of Microorganisms (GCM) 10K type strain sequencing project: providing services to taxonomists for standard genome sequencing and annotation.</title>
        <authorList>
            <consortium name="The Broad Institute Genomics Platform"/>
            <consortium name="The Broad Institute Genome Sequencing Center for Infectious Disease"/>
            <person name="Wu L."/>
            <person name="Ma J."/>
        </authorList>
    </citation>
    <scope>NUCLEOTIDE SEQUENCE [LARGE SCALE GENOMIC DNA]</scope>
    <source>
        <strain evidence="3">JCM 4594</strain>
    </source>
</reference>
<evidence type="ECO:0000259" key="1">
    <source>
        <dbReference type="Pfam" id="PF00009"/>
    </source>
</evidence>
<feature type="domain" description="Tr-type G" evidence="1">
    <location>
        <begin position="112"/>
        <end position="218"/>
    </location>
</feature>
<keyword evidence="3" id="KW-1185">Reference proteome</keyword>
<organism evidence="2 3">
    <name type="scientific">Streptomyces xanthochromogenes</name>
    <dbReference type="NCBI Taxonomy" id="67384"/>
    <lineage>
        <taxon>Bacteria</taxon>
        <taxon>Bacillati</taxon>
        <taxon>Actinomycetota</taxon>
        <taxon>Actinomycetes</taxon>
        <taxon>Kitasatosporales</taxon>
        <taxon>Streptomycetaceae</taxon>
        <taxon>Streptomyces</taxon>
    </lineage>
</organism>
<dbReference type="InterPro" id="IPR000795">
    <property type="entry name" value="T_Tr_GTP-bd_dom"/>
</dbReference>
<dbReference type="SUPFAM" id="SSF52540">
    <property type="entry name" value="P-loop containing nucleoside triphosphate hydrolases"/>
    <property type="match status" value="1"/>
</dbReference>
<dbReference type="PANTHER" id="PTHR43721:SF22">
    <property type="entry name" value="ELONGATION FACTOR TU, MITOCHONDRIAL"/>
    <property type="match status" value="1"/>
</dbReference>
<evidence type="ECO:0000313" key="2">
    <source>
        <dbReference type="EMBL" id="GGY61228.1"/>
    </source>
</evidence>
<protein>
    <recommendedName>
        <fullName evidence="1">Tr-type G domain-containing protein</fullName>
    </recommendedName>
</protein>
<proteinExistence type="predicted"/>
<dbReference type="EMBL" id="BMUU01000015">
    <property type="protein sequence ID" value="GGY61228.1"/>
    <property type="molecule type" value="Genomic_DNA"/>
</dbReference>
<evidence type="ECO:0000313" key="3">
    <source>
        <dbReference type="Proteomes" id="UP000600946"/>
    </source>
</evidence>
<dbReference type="Gene3D" id="3.40.50.300">
    <property type="entry name" value="P-loop containing nucleotide triphosphate hydrolases"/>
    <property type="match status" value="1"/>
</dbReference>
<comment type="caution">
    <text evidence="2">The sequence shown here is derived from an EMBL/GenBank/DDBJ whole genome shotgun (WGS) entry which is preliminary data.</text>
</comment>
<sequence length="221" mass="23868">MVAQRPTWGTIDLRRVARSQVGDLALQANPEKIMADITAVRPQVNLAIMGKIDDGRDHVSAALSSILEEQNGVGASRADTDGARGTYPEFRTAVRDYLRFQVEEQASPTNPSTARADGVLLVLSALEDNTDRFKELVALARTIGAPAIVVYINKTDVLDDDGLVGLMEMELREILDKADYPGDTTPIIAGSALQAMSGDPANRDRILQLAQALDTTIPQRA</sequence>
<dbReference type="InterPro" id="IPR027417">
    <property type="entry name" value="P-loop_NTPase"/>
</dbReference>
<dbReference type="InterPro" id="IPR050055">
    <property type="entry name" value="EF-Tu_GTPase"/>
</dbReference>
<dbReference type="Proteomes" id="UP000600946">
    <property type="component" value="Unassembled WGS sequence"/>
</dbReference>
<dbReference type="PANTHER" id="PTHR43721">
    <property type="entry name" value="ELONGATION FACTOR TU-RELATED"/>
    <property type="match status" value="1"/>
</dbReference>
<dbReference type="Pfam" id="PF00009">
    <property type="entry name" value="GTP_EFTU"/>
    <property type="match status" value="1"/>
</dbReference>
<gene>
    <name evidence="2" type="ORF">GCM10010326_65030</name>
</gene>
<name>A0ABQ3AQ45_9ACTN</name>
<accession>A0ABQ3AQ45</accession>